<dbReference type="InterPro" id="IPR001584">
    <property type="entry name" value="Integrase_cat-core"/>
</dbReference>
<evidence type="ECO:0000313" key="2">
    <source>
        <dbReference type="EMBL" id="GCC23095.1"/>
    </source>
</evidence>
<dbReference type="Gene3D" id="3.30.420.10">
    <property type="entry name" value="Ribonuclease H-like superfamily/Ribonuclease H"/>
    <property type="match status" value="1"/>
</dbReference>
<dbReference type="InterPro" id="IPR012337">
    <property type="entry name" value="RNaseH-like_sf"/>
</dbReference>
<dbReference type="PANTHER" id="PTHR37984">
    <property type="entry name" value="PROTEIN CBG26694"/>
    <property type="match status" value="1"/>
</dbReference>
<dbReference type="OrthoDB" id="775972at2759"/>
<organism evidence="2 3">
    <name type="scientific">Chiloscyllium punctatum</name>
    <name type="common">Brownbanded bambooshark</name>
    <name type="synonym">Hemiscyllium punctatum</name>
    <dbReference type="NCBI Taxonomy" id="137246"/>
    <lineage>
        <taxon>Eukaryota</taxon>
        <taxon>Metazoa</taxon>
        <taxon>Chordata</taxon>
        <taxon>Craniata</taxon>
        <taxon>Vertebrata</taxon>
        <taxon>Chondrichthyes</taxon>
        <taxon>Elasmobranchii</taxon>
        <taxon>Galeomorphii</taxon>
        <taxon>Galeoidea</taxon>
        <taxon>Orectolobiformes</taxon>
        <taxon>Hemiscylliidae</taxon>
        <taxon>Chiloscyllium</taxon>
    </lineage>
</organism>
<evidence type="ECO:0000313" key="3">
    <source>
        <dbReference type="Proteomes" id="UP000287033"/>
    </source>
</evidence>
<comment type="caution">
    <text evidence="2">The sequence shown here is derived from an EMBL/GenBank/DDBJ whole genome shotgun (WGS) entry which is preliminary data.</text>
</comment>
<protein>
    <recommendedName>
        <fullName evidence="1">Integrase catalytic domain-containing protein</fullName>
    </recommendedName>
</protein>
<dbReference type="STRING" id="137246.A0A401RY81"/>
<evidence type="ECO:0000259" key="1">
    <source>
        <dbReference type="PROSITE" id="PS50994"/>
    </source>
</evidence>
<name>A0A401RY81_CHIPU</name>
<dbReference type="EMBL" id="BEZZ01000022">
    <property type="protein sequence ID" value="GCC23095.1"/>
    <property type="molecule type" value="Genomic_DNA"/>
</dbReference>
<dbReference type="OMA" id="QYRITHH"/>
<dbReference type="Proteomes" id="UP000287033">
    <property type="component" value="Unassembled WGS sequence"/>
</dbReference>
<gene>
    <name evidence="2" type="ORF">chiPu_0001488</name>
</gene>
<dbReference type="AlphaFoldDB" id="A0A401RY81"/>
<dbReference type="GO" id="GO:0015074">
    <property type="term" value="P:DNA integration"/>
    <property type="evidence" value="ECO:0007669"/>
    <property type="project" value="InterPro"/>
</dbReference>
<reference evidence="2 3" key="1">
    <citation type="journal article" date="2018" name="Nat. Ecol. Evol.">
        <title>Shark genomes provide insights into elasmobranch evolution and the origin of vertebrates.</title>
        <authorList>
            <person name="Hara Y"/>
            <person name="Yamaguchi K"/>
            <person name="Onimaru K"/>
            <person name="Kadota M"/>
            <person name="Koyanagi M"/>
            <person name="Keeley SD"/>
            <person name="Tatsumi K"/>
            <person name="Tanaka K"/>
            <person name="Motone F"/>
            <person name="Kageyama Y"/>
            <person name="Nozu R"/>
            <person name="Adachi N"/>
            <person name="Nishimura O"/>
            <person name="Nakagawa R"/>
            <person name="Tanegashima C"/>
            <person name="Kiyatake I"/>
            <person name="Matsumoto R"/>
            <person name="Murakumo K"/>
            <person name="Nishida K"/>
            <person name="Terakita A"/>
            <person name="Kuratani S"/>
            <person name="Sato K"/>
            <person name="Hyodo S Kuraku.S."/>
        </authorList>
    </citation>
    <scope>NUCLEOTIDE SEQUENCE [LARGE SCALE GENOMIC DNA]</scope>
</reference>
<proteinExistence type="predicted"/>
<dbReference type="PANTHER" id="PTHR37984:SF5">
    <property type="entry name" value="PROTEIN NYNRIN-LIKE"/>
    <property type="match status" value="1"/>
</dbReference>
<sequence length="140" mass="15483">MHGNGLNHHGSGFLLTLQDMLKSWMPTVVVKKSVSADTMIDQLGEMFAMFGNPGQVVSDNDPQLVGQEFEGYLENHGIRHVNLAPYHLVINSQAERLVQTFKQALKAQQGEDSTATQQVPQPLQEHRVCNDPVLASVLHV</sequence>
<accession>A0A401RY81</accession>
<dbReference type="Pfam" id="PF00665">
    <property type="entry name" value="rve"/>
    <property type="match status" value="1"/>
</dbReference>
<dbReference type="SUPFAM" id="SSF53098">
    <property type="entry name" value="Ribonuclease H-like"/>
    <property type="match status" value="1"/>
</dbReference>
<dbReference type="InterPro" id="IPR050951">
    <property type="entry name" value="Retrovirus_Pol_polyprotein"/>
</dbReference>
<dbReference type="GO" id="GO:0003676">
    <property type="term" value="F:nucleic acid binding"/>
    <property type="evidence" value="ECO:0007669"/>
    <property type="project" value="InterPro"/>
</dbReference>
<dbReference type="InterPro" id="IPR036397">
    <property type="entry name" value="RNaseH_sf"/>
</dbReference>
<dbReference type="PROSITE" id="PS50994">
    <property type="entry name" value="INTEGRASE"/>
    <property type="match status" value="1"/>
</dbReference>
<feature type="domain" description="Integrase catalytic" evidence="1">
    <location>
        <begin position="1"/>
        <end position="140"/>
    </location>
</feature>
<keyword evidence="3" id="KW-1185">Reference proteome</keyword>